<accession>A0A939LYE8</accession>
<dbReference type="Proteomes" id="UP000664398">
    <property type="component" value="Unassembled WGS sequence"/>
</dbReference>
<proteinExistence type="predicted"/>
<evidence type="ECO:0000256" key="2">
    <source>
        <dbReference type="SAM" id="Phobius"/>
    </source>
</evidence>
<feature type="region of interest" description="Disordered" evidence="1">
    <location>
        <begin position="13"/>
        <end position="37"/>
    </location>
</feature>
<dbReference type="EMBL" id="JAGDYL010000010">
    <property type="protein sequence ID" value="MBO1805243.1"/>
    <property type="molecule type" value="Genomic_DNA"/>
</dbReference>
<dbReference type="AlphaFoldDB" id="A0A939LYE8"/>
<evidence type="ECO:0000313" key="3">
    <source>
        <dbReference type="EMBL" id="MBO1805243.1"/>
    </source>
</evidence>
<name>A0A939LYE8_9MICO</name>
<organism evidence="3 4">
    <name type="scientific">Leucobacter ruminantium</name>
    <dbReference type="NCBI Taxonomy" id="1289170"/>
    <lineage>
        <taxon>Bacteria</taxon>
        <taxon>Bacillati</taxon>
        <taxon>Actinomycetota</taxon>
        <taxon>Actinomycetes</taxon>
        <taxon>Micrococcales</taxon>
        <taxon>Microbacteriaceae</taxon>
        <taxon>Leucobacter</taxon>
    </lineage>
</organism>
<comment type="caution">
    <text evidence="3">The sequence shown here is derived from an EMBL/GenBank/DDBJ whole genome shotgun (WGS) entry which is preliminary data.</text>
</comment>
<keyword evidence="4" id="KW-1185">Reference proteome</keyword>
<protein>
    <recommendedName>
        <fullName evidence="5">Cell division protein FtsL</fullName>
    </recommendedName>
</protein>
<reference evidence="3" key="1">
    <citation type="submission" date="2021-03" db="EMBL/GenBank/DDBJ databases">
        <title>Leucobacter chromiisoli sp. nov., isolated from chromium-containing soil of chemical plant.</title>
        <authorList>
            <person name="Xu Z."/>
        </authorList>
    </citation>
    <scope>NUCLEOTIDE SEQUENCE</scope>
    <source>
        <strain evidence="3">A2</strain>
    </source>
</reference>
<evidence type="ECO:0008006" key="5">
    <source>
        <dbReference type="Google" id="ProtNLM"/>
    </source>
</evidence>
<feature type="transmembrane region" description="Helical" evidence="2">
    <location>
        <begin position="45"/>
        <end position="65"/>
    </location>
</feature>
<evidence type="ECO:0000256" key="1">
    <source>
        <dbReference type="SAM" id="MobiDB-lite"/>
    </source>
</evidence>
<sequence>MAPARIDLRRLIADGRQPAPERGGEPERHLRPAPLPAKRRARSPLAAALVAVGIVLAILAAQLGLSITVSQGAYEMRALEIEQRDLGRVQRVLSQNVDKLSSPQNLADNAAKLGMVQNASPAALRLSDGAIMGSFETKASEVEPNLVPNSTLASMPVVDTEGLLVPRAATATVDQTPVRWKGALPAPDTH</sequence>
<keyword evidence="2" id="KW-0812">Transmembrane</keyword>
<keyword evidence="2" id="KW-1133">Transmembrane helix</keyword>
<keyword evidence="2" id="KW-0472">Membrane</keyword>
<gene>
    <name evidence="3" type="ORF">J4H91_07905</name>
</gene>
<evidence type="ECO:0000313" key="4">
    <source>
        <dbReference type="Proteomes" id="UP000664398"/>
    </source>
</evidence>